<feature type="chain" id="PRO_5044823865" evidence="2">
    <location>
        <begin position="35"/>
        <end position="130"/>
    </location>
</feature>
<feature type="signal peptide" evidence="2">
    <location>
        <begin position="1"/>
        <end position="34"/>
    </location>
</feature>
<gene>
    <name evidence="3" type="ORF">ACJRO7_016677</name>
</gene>
<keyword evidence="2" id="KW-0732">Signal</keyword>
<dbReference type="Proteomes" id="UP001634007">
    <property type="component" value="Unassembled WGS sequence"/>
</dbReference>
<accession>A0ABD3L8N4</accession>
<organism evidence="3 4">
    <name type="scientific">Eucalyptus globulus</name>
    <name type="common">Tasmanian blue gum</name>
    <dbReference type="NCBI Taxonomy" id="34317"/>
    <lineage>
        <taxon>Eukaryota</taxon>
        <taxon>Viridiplantae</taxon>
        <taxon>Streptophyta</taxon>
        <taxon>Embryophyta</taxon>
        <taxon>Tracheophyta</taxon>
        <taxon>Spermatophyta</taxon>
        <taxon>Magnoliopsida</taxon>
        <taxon>eudicotyledons</taxon>
        <taxon>Gunneridae</taxon>
        <taxon>Pentapetalae</taxon>
        <taxon>rosids</taxon>
        <taxon>malvids</taxon>
        <taxon>Myrtales</taxon>
        <taxon>Myrtaceae</taxon>
        <taxon>Myrtoideae</taxon>
        <taxon>Eucalypteae</taxon>
        <taxon>Eucalyptus</taxon>
    </lineage>
</organism>
<keyword evidence="4" id="KW-1185">Reference proteome</keyword>
<reference evidence="3 4" key="1">
    <citation type="submission" date="2024-11" db="EMBL/GenBank/DDBJ databases">
        <title>Chromosome-level genome assembly of Eucalyptus globulus Labill. provides insights into its genome evolution.</title>
        <authorList>
            <person name="Li X."/>
        </authorList>
    </citation>
    <scope>NUCLEOTIDE SEQUENCE [LARGE SCALE GENOMIC DNA]</scope>
    <source>
        <strain evidence="3">CL2024</strain>
        <tissue evidence="3">Fresh tender leaves</tissue>
    </source>
</reference>
<dbReference type="AlphaFoldDB" id="A0ABD3L8N4"/>
<dbReference type="EMBL" id="JBJKBG010000003">
    <property type="protein sequence ID" value="KAL3747898.1"/>
    <property type="molecule type" value="Genomic_DNA"/>
</dbReference>
<comment type="caution">
    <text evidence="3">The sequence shown here is derived from an EMBL/GenBank/DDBJ whole genome shotgun (WGS) entry which is preliminary data.</text>
</comment>
<feature type="region of interest" description="Disordered" evidence="1">
    <location>
        <begin position="92"/>
        <end position="118"/>
    </location>
</feature>
<evidence type="ECO:0000313" key="3">
    <source>
        <dbReference type="EMBL" id="KAL3747898.1"/>
    </source>
</evidence>
<proteinExistence type="predicted"/>
<evidence type="ECO:0000313" key="4">
    <source>
        <dbReference type="Proteomes" id="UP001634007"/>
    </source>
</evidence>
<evidence type="ECO:0000256" key="2">
    <source>
        <dbReference type="SAM" id="SignalP"/>
    </source>
</evidence>
<name>A0ABD3L8N4_EUCGL</name>
<sequence>MEALPPAGYNGRSLTLSSLLVVLLLASRASPSHSSNIGVSAAAAASSLRNHSHSLTRGGRIADDMGLEYLIDSLHVPARILAGDPYATYATNDASQPAGCGRTAQKGKPYRPCTPSPNPDPHCSVYNRGC</sequence>
<evidence type="ECO:0000256" key="1">
    <source>
        <dbReference type="SAM" id="MobiDB-lite"/>
    </source>
</evidence>
<protein>
    <submittedName>
        <fullName evidence="3">Uncharacterized protein</fullName>
    </submittedName>
</protein>